<evidence type="ECO:0000256" key="1">
    <source>
        <dbReference type="SAM" id="MobiDB-lite"/>
    </source>
</evidence>
<feature type="compositionally biased region" description="Polar residues" evidence="1">
    <location>
        <begin position="84"/>
        <end position="101"/>
    </location>
</feature>
<feature type="compositionally biased region" description="Polar residues" evidence="1">
    <location>
        <begin position="180"/>
        <end position="201"/>
    </location>
</feature>
<dbReference type="EMBL" id="JAZHXI010000009">
    <property type="protein sequence ID" value="KAL2067684.1"/>
    <property type="molecule type" value="Genomic_DNA"/>
</dbReference>
<organism evidence="2 3">
    <name type="scientific">Oculimacula yallundae</name>
    <dbReference type="NCBI Taxonomy" id="86028"/>
    <lineage>
        <taxon>Eukaryota</taxon>
        <taxon>Fungi</taxon>
        <taxon>Dikarya</taxon>
        <taxon>Ascomycota</taxon>
        <taxon>Pezizomycotina</taxon>
        <taxon>Leotiomycetes</taxon>
        <taxon>Helotiales</taxon>
        <taxon>Ploettnerulaceae</taxon>
        <taxon>Oculimacula</taxon>
    </lineage>
</organism>
<accession>A0ABR4CEV7</accession>
<feature type="compositionally biased region" description="Polar residues" evidence="1">
    <location>
        <begin position="31"/>
        <end position="43"/>
    </location>
</feature>
<feature type="compositionally biased region" description="Basic and acidic residues" evidence="1">
    <location>
        <begin position="44"/>
        <end position="60"/>
    </location>
</feature>
<feature type="region of interest" description="Disordered" evidence="1">
    <location>
        <begin position="273"/>
        <end position="478"/>
    </location>
</feature>
<feature type="region of interest" description="Disordered" evidence="1">
    <location>
        <begin position="176"/>
        <end position="255"/>
    </location>
</feature>
<feature type="region of interest" description="Disordered" evidence="1">
    <location>
        <begin position="491"/>
        <end position="523"/>
    </location>
</feature>
<feature type="compositionally biased region" description="Polar residues" evidence="1">
    <location>
        <begin position="397"/>
        <end position="449"/>
    </location>
</feature>
<feature type="compositionally biased region" description="Polar residues" evidence="1">
    <location>
        <begin position="371"/>
        <end position="381"/>
    </location>
</feature>
<dbReference type="Proteomes" id="UP001595075">
    <property type="component" value="Unassembled WGS sequence"/>
</dbReference>
<sequence>MAGQHEQSDRGPPDLFGTSHGDPNDDRIIRNTINQSSQANQLEKVSENDRESDSDHESPQKKRKLGVEQVSRPTRNTLPRDAQRSVSTSFGESFQLETTTRNCREEPEEHQAFADGANLITPTRHPVPFTRRASEANLSPFPPILSPSEIQRGFTNTPTPLGDIFMTYTAGSGEDMMFRGTSTSKNFSPSDLPTQRNFPNSRSRENRLPGSTGKNFEIYDAGSDSPTPDPNAPVVRSPSTGDENETPPNAQPNPVELRDDEIEEQARNEALIRANWNNQGADTPTPRDNGRVPLNPRRLEEVPLPPRATLPSMNTQNTGPSGAGTATMRNILRGGRGDDDLWSSSTILRLRGGSGKRIDSSSSGWEVPGVNSANEESTSALSADEDRRLHPERWGESVSTSSNSQQPDAVTPQPSLVASDQNGINNGSWASNDQYPAAQTSRPINSGSGWDNVIDHGEDGAAGGNCDVTPSRYAPPAQSNTLVAPETTLSANDDHTINTSPWASNTQASANTASSPPRQAPANTTFNLVEKGSSFAPAATYSVQDARSGGRGWNNSSFRQPARGRNNGTHRQPRGPPSDDNASSFQRRQSPGRGNTRPSVPNSTPDRAPNRSRSPWIPRNQASAANGGNASHAPMQVAESQASAWGSTEAARPGEGWTNSASPVGRHDPDSGRLTPPILYPTNNETPSYGNPATQPYGQSRTIDVISCGGHTSNVPYSDPAPQAGHNAQHETITNHSFWETQPPASENTPPSWNTQPPVRDNANASWESRPHASGNTEVWGQTQLPSNDPVPSSLIHERHEPNSSLIHLGNEEPYHEYIARPWTSHGPSGPSRSQAPHILNERVPHFGQTHPTSPFRAPVRHFQPRYVSQQPNSINIAPAPQQVEMLDATATRPRLTLMLANMREECRPEQWEERTLAQQIGQSIERVLAGGAHGAHFYPRPSPALSRMEIGDLLDQMRVYLAGQYGITDGPPRVFVSVGRPRASLFQNQGQNSQIDLLNTQNITELRSAHREGQSYDIDFTVPGGSRSAILTGGPIPLGSQRDEQGVSELWVVIDRGQPTAPLWQWVSIGFWNIGAGDEQPSDITMHYSDITMDQW</sequence>
<feature type="compositionally biased region" description="Basic and acidic residues" evidence="1">
    <location>
        <begin position="384"/>
        <end position="395"/>
    </location>
</feature>
<keyword evidence="3" id="KW-1185">Reference proteome</keyword>
<feature type="region of interest" description="Disordered" evidence="1">
    <location>
        <begin position="542"/>
        <end position="677"/>
    </location>
</feature>
<proteinExistence type="predicted"/>
<reference evidence="2 3" key="1">
    <citation type="journal article" date="2024" name="Commun. Biol.">
        <title>Comparative genomic analysis of thermophilic fungi reveals convergent evolutionary adaptations and gene losses.</title>
        <authorList>
            <person name="Steindorff A.S."/>
            <person name="Aguilar-Pontes M.V."/>
            <person name="Robinson A.J."/>
            <person name="Andreopoulos B."/>
            <person name="LaButti K."/>
            <person name="Kuo A."/>
            <person name="Mondo S."/>
            <person name="Riley R."/>
            <person name="Otillar R."/>
            <person name="Haridas S."/>
            <person name="Lipzen A."/>
            <person name="Grimwood J."/>
            <person name="Schmutz J."/>
            <person name="Clum A."/>
            <person name="Reid I.D."/>
            <person name="Moisan M.C."/>
            <person name="Butler G."/>
            <person name="Nguyen T.T.M."/>
            <person name="Dewar K."/>
            <person name="Conant G."/>
            <person name="Drula E."/>
            <person name="Henrissat B."/>
            <person name="Hansel C."/>
            <person name="Singer S."/>
            <person name="Hutchinson M.I."/>
            <person name="de Vries R.P."/>
            <person name="Natvig D.O."/>
            <person name="Powell A.J."/>
            <person name="Tsang A."/>
            <person name="Grigoriev I.V."/>
        </authorList>
    </citation>
    <scope>NUCLEOTIDE SEQUENCE [LARGE SCALE GENOMIC DNA]</scope>
    <source>
        <strain evidence="2 3">CBS 494.80</strain>
    </source>
</reference>
<feature type="region of interest" description="Disordered" evidence="1">
    <location>
        <begin position="740"/>
        <end position="797"/>
    </location>
</feature>
<feature type="compositionally biased region" description="Polar residues" evidence="1">
    <location>
        <begin position="580"/>
        <end position="605"/>
    </location>
</feature>
<evidence type="ECO:0000313" key="2">
    <source>
        <dbReference type="EMBL" id="KAL2067684.1"/>
    </source>
</evidence>
<feature type="compositionally biased region" description="Low complexity" evidence="1">
    <location>
        <begin position="503"/>
        <end position="515"/>
    </location>
</feature>
<evidence type="ECO:0000313" key="3">
    <source>
        <dbReference type="Proteomes" id="UP001595075"/>
    </source>
</evidence>
<gene>
    <name evidence="2" type="ORF">VTL71DRAFT_15780</name>
</gene>
<feature type="compositionally biased region" description="Low complexity" evidence="1">
    <location>
        <begin position="622"/>
        <end position="631"/>
    </location>
</feature>
<feature type="compositionally biased region" description="Polar residues" evidence="1">
    <location>
        <begin position="491"/>
        <end position="502"/>
    </location>
</feature>
<feature type="compositionally biased region" description="Polar residues" evidence="1">
    <location>
        <begin position="774"/>
        <end position="791"/>
    </location>
</feature>
<feature type="compositionally biased region" description="Polar residues" evidence="1">
    <location>
        <begin position="740"/>
        <end position="767"/>
    </location>
</feature>
<protein>
    <submittedName>
        <fullName evidence="2">Uncharacterized protein</fullName>
    </submittedName>
</protein>
<feature type="region of interest" description="Disordered" evidence="1">
    <location>
        <begin position="1"/>
        <end position="105"/>
    </location>
</feature>
<comment type="caution">
    <text evidence="2">The sequence shown here is derived from an EMBL/GenBank/DDBJ whole genome shotgun (WGS) entry which is preliminary data.</text>
</comment>
<feature type="compositionally biased region" description="Polar residues" evidence="1">
    <location>
        <begin position="311"/>
        <end position="320"/>
    </location>
</feature>
<feature type="compositionally biased region" description="Basic and acidic residues" evidence="1">
    <location>
        <begin position="1"/>
        <end position="12"/>
    </location>
</feature>
<name>A0ABR4CEV7_9HELO</name>